<reference evidence="4 5" key="1">
    <citation type="submission" date="2024-03" db="EMBL/GenBank/DDBJ databases">
        <title>Bacilli Hybrid Assemblies.</title>
        <authorList>
            <person name="Kovac J."/>
        </authorList>
    </citation>
    <scope>NUCLEOTIDE SEQUENCE [LARGE SCALE GENOMIC DNA]</scope>
    <source>
        <strain evidence="4 5">FSL R7-0666</strain>
    </source>
</reference>
<dbReference type="Pfam" id="PF26347">
    <property type="entry name" value="YtrI_sporulation"/>
    <property type="match status" value="1"/>
</dbReference>
<evidence type="ECO:0000313" key="5">
    <source>
        <dbReference type="Proteomes" id="UP001418796"/>
    </source>
</evidence>
<keyword evidence="2" id="KW-1133">Transmembrane helix</keyword>
<keyword evidence="1" id="KW-0175">Coiled coil</keyword>
<dbReference type="EMBL" id="JBCITK010000001">
    <property type="protein sequence ID" value="MEN0644390.1"/>
    <property type="molecule type" value="Genomic_DNA"/>
</dbReference>
<name>A0ABU9VKG7_9BACI</name>
<feature type="transmembrane region" description="Helical" evidence="2">
    <location>
        <begin position="12"/>
        <end position="32"/>
    </location>
</feature>
<sequence>MRIPSKVSRPGWLRFFAGIMLGSIVGWVFFLYQYGQIYDGLIVTRIQQDLKIETLQERIDQLVSEQKSQNAENQKKLTIQQIEVHFKTDPRLTLDQLTIYDIRQSILSELAYLERKDIESVHHTKDLLIRTIENKTFTVEDKNYRVKINEVYLFTTLHLYAEIEVDHR</sequence>
<protein>
    <submittedName>
        <fullName evidence="4">Sporulation membrane protein YtrI</fullName>
    </submittedName>
</protein>
<dbReference type="Proteomes" id="UP001418796">
    <property type="component" value="Unassembled WGS sequence"/>
</dbReference>
<evidence type="ECO:0000313" key="4">
    <source>
        <dbReference type="EMBL" id="MEN0644390.1"/>
    </source>
</evidence>
<proteinExistence type="predicted"/>
<organism evidence="4 5">
    <name type="scientific">Alkalicoccobacillus gibsonii</name>
    <dbReference type="NCBI Taxonomy" id="79881"/>
    <lineage>
        <taxon>Bacteria</taxon>
        <taxon>Bacillati</taxon>
        <taxon>Bacillota</taxon>
        <taxon>Bacilli</taxon>
        <taxon>Bacillales</taxon>
        <taxon>Bacillaceae</taxon>
        <taxon>Alkalicoccobacillus</taxon>
    </lineage>
</organism>
<feature type="coiled-coil region" evidence="1">
    <location>
        <begin position="45"/>
        <end position="72"/>
    </location>
</feature>
<dbReference type="RefSeq" id="WP_203089634.1">
    <property type="nucleotide sequence ID" value="NZ_JAEUZA010000004.1"/>
</dbReference>
<evidence type="ECO:0000256" key="2">
    <source>
        <dbReference type="SAM" id="Phobius"/>
    </source>
</evidence>
<accession>A0ABU9VKG7</accession>
<dbReference type="InterPro" id="IPR048198">
    <property type="entry name" value="YtrI"/>
</dbReference>
<feature type="domain" description="Sporulation membrane protein YtrI C-terminal" evidence="3">
    <location>
        <begin position="80"/>
        <end position="164"/>
    </location>
</feature>
<keyword evidence="2" id="KW-0472">Membrane</keyword>
<keyword evidence="2" id="KW-0812">Transmembrane</keyword>
<comment type="caution">
    <text evidence="4">The sequence shown here is derived from an EMBL/GenBank/DDBJ whole genome shotgun (WGS) entry which is preliminary data.</text>
</comment>
<dbReference type="NCBIfam" id="NF041479">
    <property type="entry name" value="spor_membprot_YtrI"/>
    <property type="match status" value="1"/>
</dbReference>
<keyword evidence="5" id="KW-1185">Reference proteome</keyword>
<gene>
    <name evidence="4" type="primary">ytrI</name>
    <name evidence="4" type="ORF">MKY91_14660</name>
</gene>
<dbReference type="InterPro" id="IPR058620">
    <property type="entry name" value="YtrI_C"/>
</dbReference>
<evidence type="ECO:0000259" key="3">
    <source>
        <dbReference type="Pfam" id="PF26347"/>
    </source>
</evidence>
<evidence type="ECO:0000256" key="1">
    <source>
        <dbReference type="SAM" id="Coils"/>
    </source>
</evidence>